<dbReference type="Pfam" id="PF02566">
    <property type="entry name" value="OsmC"/>
    <property type="match status" value="1"/>
</dbReference>
<organism evidence="1 2">
    <name type="scientific">Litorimonas cladophorae</name>
    <dbReference type="NCBI Taxonomy" id="1220491"/>
    <lineage>
        <taxon>Bacteria</taxon>
        <taxon>Pseudomonadati</taxon>
        <taxon>Pseudomonadota</taxon>
        <taxon>Alphaproteobacteria</taxon>
        <taxon>Maricaulales</taxon>
        <taxon>Robiginitomaculaceae</taxon>
    </lineage>
</organism>
<evidence type="ECO:0000313" key="1">
    <source>
        <dbReference type="EMBL" id="GGX62350.1"/>
    </source>
</evidence>
<sequence>MASPVTVTERPGGKYTLDVENGRHKLYADEPLSYGSADLGPSPFEYLCASLGSCTAITLRMYAGRKKWDVENISVTVTHSLRKTTDNETHNVFKRVLFVRGDLDADARSRLVEIANKCPVHKIMEHGNIIETTLGEV</sequence>
<proteinExistence type="predicted"/>
<keyword evidence="2" id="KW-1185">Reference proteome</keyword>
<accession>A0A918KG28</accession>
<dbReference type="SUPFAM" id="SSF82784">
    <property type="entry name" value="OsmC-like"/>
    <property type="match status" value="1"/>
</dbReference>
<evidence type="ECO:0008006" key="3">
    <source>
        <dbReference type="Google" id="ProtNLM"/>
    </source>
</evidence>
<gene>
    <name evidence="1" type="ORF">GCM10011309_10400</name>
</gene>
<dbReference type="InterPro" id="IPR015946">
    <property type="entry name" value="KH_dom-like_a/b"/>
</dbReference>
<evidence type="ECO:0000313" key="2">
    <source>
        <dbReference type="Proteomes" id="UP000600865"/>
    </source>
</evidence>
<comment type="caution">
    <text evidence="1">The sequence shown here is derived from an EMBL/GenBank/DDBJ whole genome shotgun (WGS) entry which is preliminary data.</text>
</comment>
<dbReference type="InterPro" id="IPR003718">
    <property type="entry name" value="OsmC/Ohr_fam"/>
</dbReference>
<dbReference type="InterPro" id="IPR036102">
    <property type="entry name" value="OsmC/Ohrsf"/>
</dbReference>
<name>A0A918KG28_9PROT</name>
<protein>
    <recommendedName>
        <fullName evidence="3">Redox protein</fullName>
    </recommendedName>
</protein>
<reference evidence="1 2" key="1">
    <citation type="journal article" date="2014" name="Int. J. Syst. Evol. Microbiol.">
        <title>Complete genome sequence of Corynebacterium casei LMG S-19264T (=DSM 44701T), isolated from a smear-ripened cheese.</title>
        <authorList>
            <consortium name="US DOE Joint Genome Institute (JGI-PGF)"/>
            <person name="Walter F."/>
            <person name="Albersmeier A."/>
            <person name="Kalinowski J."/>
            <person name="Ruckert C."/>
        </authorList>
    </citation>
    <scope>NUCLEOTIDE SEQUENCE [LARGE SCALE GENOMIC DNA]</scope>
    <source>
        <strain evidence="1 2">KCTC 23968</strain>
    </source>
</reference>
<dbReference type="AlphaFoldDB" id="A0A918KG28"/>
<dbReference type="PANTHER" id="PTHR39624">
    <property type="entry name" value="PROTEIN INVOLVED IN RIMO-MEDIATED BETA-METHYLTHIOLATION OF RIBOSOMAL PROTEIN S12 YCAO"/>
    <property type="match status" value="1"/>
</dbReference>
<dbReference type="EMBL" id="BMYV01000001">
    <property type="protein sequence ID" value="GGX62350.1"/>
    <property type="molecule type" value="Genomic_DNA"/>
</dbReference>
<dbReference type="Gene3D" id="3.30.300.20">
    <property type="match status" value="1"/>
</dbReference>
<dbReference type="Proteomes" id="UP000600865">
    <property type="component" value="Unassembled WGS sequence"/>
</dbReference>
<dbReference type="PANTHER" id="PTHR39624:SF2">
    <property type="entry name" value="OSMC-LIKE PROTEIN"/>
    <property type="match status" value="1"/>
</dbReference>
<dbReference type="RefSeq" id="WP_189582257.1">
    <property type="nucleotide sequence ID" value="NZ_BMYV01000001.1"/>
</dbReference>